<evidence type="ECO:0000256" key="7">
    <source>
        <dbReference type="ARBA" id="ARBA00023136"/>
    </source>
</evidence>
<dbReference type="InterPro" id="IPR036429">
    <property type="entry name" value="SpoA-like_sf"/>
</dbReference>
<evidence type="ECO:0000256" key="1">
    <source>
        <dbReference type="ARBA" id="ARBA00004413"/>
    </source>
</evidence>
<dbReference type="Proteomes" id="UP000002601">
    <property type="component" value="Chromosome"/>
</dbReference>
<dbReference type="eggNOG" id="COG1886">
    <property type="taxonomic scope" value="Bacteria"/>
</dbReference>
<reference evidence="10 11" key="1">
    <citation type="submission" date="2009-06" db="EMBL/GenBank/DDBJ databases">
        <title>Complete sequence of Desulfovibrio salexigens DSM 2638.</title>
        <authorList>
            <consortium name="US DOE Joint Genome Institute"/>
            <person name="Lucas S."/>
            <person name="Copeland A."/>
            <person name="Lapidus A."/>
            <person name="Glavina del Rio T."/>
            <person name="Tice H."/>
            <person name="Bruce D."/>
            <person name="Goodwin L."/>
            <person name="Pitluck S."/>
            <person name="Munk A.C."/>
            <person name="Brettin T."/>
            <person name="Detter J.C."/>
            <person name="Han C."/>
            <person name="Tapia R."/>
            <person name="Larimer F."/>
            <person name="Land M."/>
            <person name="Hauser L."/>
            <person name="Kyrpides N."/>
            <person name="Anderson I."/>
            <person name="Wall J.D."/>
            <person name="Arkin A.P."/>
            <person name="Dehal P."/>
            <person name="Chivian D."/>
            <person name="Giles B."/>
            <person name="Hazen T.C."/>
        </authorList>
    </citation>
    <scope>NUCLEOTIDE SEQUENCE [LARGE SCALE GENOMIC DNA]</scope>
    <source>
        <strain evidence="11">ATCC 14822 / DSM 2638 / NCIMB 8403 / VKM B-1763</strain>
    </source>
</reference>
<keyword evidence="7" id="KW-0472">Membrane</keyword>
<name>C6BUR6_MARSD</name>
<dbReference type="STRING" id="526222.Desal_3815"/>
<dbReference type="OrthoDB" id="9773459at2"/>
<keyword evidence="5" id="KW-0145">Chemotaxis</keyword>
<evidence type="ECO:0000256" key="5">
    <source>
        <dbReference type="ARBA" id="ARBA00022500"/>
    </source>
</evidence>
<feature type="domain" description="Flagellar motor switch protein FliN-like C-terminal" evidence="9">
    <location>
        <begin position="150"/>
        <end position="219"/>
    </location>
</feature>
<dbReference type="GO" id="GO:0009425">
    <property type="term" value="C:bacterial-type flagellum basal body"/>
    <property type="evidence" value="ECO:0007669"/>
    <property type="project" value="InterPro"/>
</dbReference>
<dbReference type="InterPro" id="IPR001172">
    <property type="entry name" value="FliN_T3SS_HrcQb"/>
</dbReference>
<dbReference type="GO" id="GO:0071973">
    <property type="term" value="P:bacterial-type flagellum-dependent cell motility"/>
    <property type="evidence" value="ECO:0007669"/>
    <property type="project" value="InterPro"/>
</dbReference>
<evidence type="ECO:0000256" key="6">
    <source>
        <dbReference type="ARBA" id="ARBA00022779"/>
    </source>
</evidence>
<evidence type="ECO:0000256" key="3">
    <source>
        <dbReference type="ARBA" id="ARBA00021897"/>
    </source>
</evidence>
<comment type="subcellular location">
    <subcellularLocation>
        <location evidence="1">Cell membrane</location>
        <topology evidence="1">Peripheral membrane protein</topology>
        <orientation evidence="1">Cytoplasmic side</orientation>
    </subcellularLocation>
</comment>
<dbReference type="HOGENOM" id="CLU_097058_1_0_7"/>
<protein>
    <recommendedName>
        <fullName evidence="3">Flagellar motor switch protein FliN</fullName>
    </recommendedName>
</protein>
<dbReference type="PANTHER" id="PTHR43484">
    <property type="match status" value="1"/>
</dbReference>
<gene>
    <name evidence="10" type="ordered locus">Desal_3815</name>
</gene>
<dbReference type="GO" id="GO:0003774">
    <property type="term" value="F:cytoskeletal motor activity"/>
    <property type="evidence" value="ECO:0007669"/>
    <property type="project" value="InterPro"/>
</dbReference>
<dbReference type="PANTHER" id="PTHR43484:SF1">
    <property type="entry name" value="FLAGELLAR MOTOR SWITCH PROTEIN FLIN"/>
    <property type="match status" value="1"/>
</dbReference>
<dbReference type="NCBIfam" id="TIGR02480">
    <property type="entry name" value="fliN"/>
    <property type="match status" value="1"/>
</dbReference>
<evidence type="ECO:0000259" key="9">
    <source>
        <dbReference type="Pfam" id="PF01052"/>
    </source>
</evidence>
<keyword evidence="10" id="KW-0969">Cilium</keyword>
<dbReference type="Gene3D" id="2.30.330.10">
    <property type="entry name" value="SpoA-like"/>
    <property type="match status" value="1"/>
</dbReference>
<sequence>MMSDDLDQDKLAQEWADALTDDSAGGDPLGGDPGDGNDEALADEWAAALSEQDDSGATDDEALANEWAAALGEQGDEGGGDLDLGGGGGGDDALADEWAAALAEDTGDDIRKEKEQEFLRTQTRDADFKDLTNEAKNPRHDGSRRDLDFILDIPLDVSAELGRAKMLINELLQLGTGSVVELTKLAGEPLEIYVNGKLVARGEAVVINEKFGIRLTDIISPIERVKHLA</sequence>
<dbReference type="AlphaFoldDB" id="C6BUR6"/>
<accession>C6BUR6</accession>
<dbReference type="GO" id="GO:0006935">
    <property type="term" value="P:chemotaxis"/>
    <property type="evidence" value="ECO:0007669"/>
    <property type="project" value="UniProtKB-KW"/>
</dbReference>
<keyword evidence="6" id="KW-0283">Flagellar rotation</keyword>
<organism evidence="10 11">
    <name type="scientific">Maridesulfovibrio salexigens (strain ATCC 14822 / DSM 2638 / NCIMB 8403 / VKM B-1763)</name>
    <name type="common">Desulfovibrio salexigens</name>
    <dbReference type="NCBI Taxonomy" id="526222"/>
    <lineage>
        <taxon>Bacteria</taxon>
        <taxon>Pseudomonadati</taxon>
        <taxon>Thermodesulfobacteriota</taxon>
        <taxon>Desulfovibrionia</taxon>
        <taxon>Desulfovibrionales</taxon>
        <taxon>Desulfovibrionaceae</taxon>
        <taxon>Maridesulfovibrio</taxon>
    </lineage>
</organism>
<comment type="similarity">
    <text evidence="2">Belongs to the FliN/MopA/SpaO family.</text>
</comment>
<dbReference type="Pfam" id="PF01052">
    <property type="entry name" value="FliMN_C"/>
    <property type="match status" value="1"/>
</dbReference>
<dbReference type="PRINTS" id="PR00956">
    <property type="entry name" value="FLGMOTORFLIN"/>
</dbReference>
<keyword evidence="11" id="KW-1185">Reference proteome</keyword>
<dbReference type="InterPro" id="IPR012826">
    <property type="entry name" value="FliN"/>
</dbReference>
<evidence type="ECO:0000313" key="11">
    <source>
        <dbReference type="Proteomes" id="UP000002601"/>
    </source>
</evidence>
<dbReference type="InterPro" id="IPR001543">
    <property type="entry name" value="FliN-like_C"/>
</dbReference>
<dbReference type="InterPro" id="IPR051469">
    <property type="entry name" value="FliN/MopA/SpaO"/>
</dbReference>
<dbReference type="SUPFAM" id="SSF101801">
    <property type="entry name" value="Surface presentation of antigens (SPOA)"/>
    <property type="match status" value="1"/>
</dbReference>
<evidence type="ECO:0000256" key="2">
    <source>
        <dbReference type="ARBA" id="ARBA00009226"/>
    </source>
</evidence>
<keyword evidence="4" id="KW-1003">Cell membrane</keyword>
<feature type="region of interest" description="Disordered" evidence="8">
    <location>
        <begin position="69"/>
        <end position="89"/>
    </location>
</feature>
<feature type="region of interest" description="Disordered" evidence="8">
    <location>
        <begin position="1"/>
        <end position="42"/>
    </location>
</feature>
<evidence type="ECO:0000313" key="10">
    <source>
        <dbReference type="EMBL" id="ACS81860.1"/>
    </source>
</evidence>
<dbReference type="KEGG" id="dsa:Desal_3815"/>
<proteinExistence type="inferred from homology"/>
<dbReference type="EMBL" id="CP001649">
    <property type="protein sequence ID" value="ACS81860.1"/>
    <property type="molecule type" value="Genomic_DNA"/>
</dbReference>
<evidence type="ECO:0000256" key="4">
    <source>
        <dbReference type="ARBA" id="ARBA00022475"/>
    </source>
</evidence>
<dbReference type="RefSeq" id="WP_015853676.1">
    <property type="nucleotide sequence ID" value="NC_012881.1"/>
</dbReference>
<dbReference type="GO" id="GO:0005886">
    <property type="term" value="C:plasma membrane"/>
    <property type="evidence" value="ECO:0007669"/>
    <property type="project" value="UniProtKB-SubCell"/>
</dbReference>
<keyword evidence="10" id="KW-0282">Flagellum</keyword>
<evidence type="ECO:0000256" key="8">
    <source>
        <dbReference type="SAM" id="MobiDB-lite"/>
    </source>
</evidence>
<keyword evidence="10" id="KW-0966">Cell projection</keyword>